<proteinExistence type="predicted"/>
<evidence type="ECO:0000313" key="1">
    <source>
        <dbReference type="EMBL" id="GAH23887.1"/>
    </source>
</evidence>
<dbReference type="EMBL" id="BARU01003447">
    <property type="protein sequence ID" value="GAH23887.1"/>
    <property type="molecule type" value="Genomic_DNA"/>
</dbReference>
<reference evidence="1" key="1">
    <citation type="journal article" date="2014" name="Front. Microbiol.">
        <title>High frequency of phylogenetically diverse reductive dehalogenase-homologous genes in deep subseafloor sedimentary metagenomes.</title>
        <authorList>
            <person name="Kawai M."/>
            <person name="Futagami T."/>
            <person name="Toyoda A."/>
            <person name="Takaki Y."/>
            <person name="Nishi S."/>
            <person name="Hori S."/>
            <person name="Arai W."/>
            <person name="Tsubouchi T."/>
            <person name="Morono Y."/>
            <person name="Uchiyama I."/>
            <person name="Ito T."/>
            <person name="Fujiyama A."/>
            <person name="Inagaki F."/>
            <person name="Takami H."/>
        </authorList>
    </citation>
    <scope>NUCLEOTIDE SEQUENCE</scope>
    <source>
        <strain evidence="1">Expedition CK06-06</strain>
    </source>
</reference>
<comment type="caution">
    <text evidence="1">The sequence shown here is derived from an EMBL/GenBank/DDBJ whole genome shotgun (WGS) entry which is preliminary data.</text>
</comment>
<protein>
    <submittedName>
        <fullName evidence="1">Uncharacterized protein</fullName>
    </submittedName>
</protein>
<accession>X1DUM7</accession>
<organism evidence="1">
    <name type="scientific">marine sediment metagenome</name>
    <dbReference type="NCBI Taxonomy" id="412755"/>
    <lineage>
        <taxon>unclassified sequences</taxon>
        <taxon>metagenomes</taxon>
        <taxon>ecological metagenomes</taxon>
    </lineage>
</organism>
<name>X1DUM7_9ZZZZ</name>
<sequence length="83" mass="9709">MKINQKKLTKIAATQTKAIRQLCLHKIDEAEFKAITRELNVQRKRMGIIEKPICGFEGMEEIKMDDNTSLLAFKGVYKRLRRE</sequence>
<dbReference type="AlphaFoldDB" id="X1DUM7"/>
<gene>
    <name evidence="1" type="ORF">S03H2_07459</name>
</gene>